<dbReference type="Proteomes" id="UP001154078">
    <property type="component" value="Chromosome 9"/>
</dbReference>
<gene>
    <name evidence="13" type="primary">PIF1</name>
    <name evidence="15" type="ORF">MELIAE_LOCUS12230</name>
</gene>
<evidence type="ECO:0000256" key="8">
    <source>
        <dbReference type="ARBA" id="ARBA00023172"/>
    </source>
</evidence>
<evidence type="ECO:0000256" key="10">
    <source>
        <dbReference type="ARBA" id="ARBA00023235"/>
    </source>
</evidence>
<evidence type="ECO:0000256" key="11">
    <source>
        <dbReference type="ARBA" id="ARBA00023242"/>
    </source>
</evidence>
<dbReference type="GO" id="GO:0005524">
    <property type="term" value="F:ATP binding"/>
    <property type="evidence" value="ECO:0007669"/>
    <property type="project" value="UniProtKB-UniRule"/>
</dbReference>
<feature type="DNA-binding region" evidence="13">
    <location>
        <begin position="560"/>
        <end position="579"/>
    </location>
</feature>
<dbReference type="Pfam" id="PF21530">
    <property type="entry name" value="Pif1_2B_dom"/>
    <property type="match status" value="1"/>
</dbReference>
<dbReference type="AlphaFoldDB" id="A0A9P0FQC2"/>
<dbReference type="GO" id="GO:0003677">
    <property type="term" value="F:DNA binding"/>
    <property type="evidence" value="ECO:0007669"/>
    <property type="project" value="UniProtKB-KW"/>
</dbReference>
<evidence type="ECO:0000256" key="9">
    <source>
        <dbReference type="ARBA" id="ARBA00023204"/>
    </source>
</evidence>
<proteinExistence type="inferred from homology"/>
<keyword evidence="4 13" id="KW-0347">Helicase</keyword>
<dbReference type="GO" id="GO:0005634">
    <property type="term" value="C:nucleus"/>
    <property type="evidence" value="ECO:0007669"/>
    <property type="project" value="UniProtKB-SubCell"/>
</dbReference>
<dbReference type="Gene3D" id="3.40.50.300">
    <property type="entry name" value="P-loop containing nucleotide triphosphate hydrolases"/>
    <property type="match status" value="2"/>
</dbReference>
<dbReference type="InterPro" id="IPR049163">
    <property type="entry name" value="Pif1-like_2B_dom"/>
</dbReference>
<comment type="function">
    <text evidence="13">DNA-dependent ATPase and 5'-3' DNA helicase required for the maintenance of both mitochondrial and nuclear genome stability.</text>
</comment>
<comment type="similarity">
    <text evidence="13">Belongs to the helicase family. PIF1 subfamily.</text>
</comment>
<evidence type="ECO:0000256" key="13">
    <source>
        <dbReference type="HAMAP-Rule" id="MF_03176"/>
    </source>
</evidence>
<evidence type="ECO:0000256" key="4">
    <source>
        <dbReference type="ARBA" id="ARBA00022806"/>
    </source>
</evidence>
<dbReference type="PANTHER" id="PTHR47642:SF7">
    <property type="entry name" value="ATP-DEPENDENT DNA HELICASE PIF1"/>
    <property type="match status" value="1"/>
</dbReference>
<dbReference type="SUPFAM" id="SSF52540">
    <property type="entry name" value="P-loop containing nucleoside triphosphate hydrolases"/>
    <property type="match status" value="2"/>
</dbReference>
<feature type="domain" description="AAA+ ATPase" evidence="14">
    <location>
        <begin position="202"/>
        <end position="422"/>
    </location>
</feature>
<dbReference type="EMBL" id="OV121140">
    <property type="protein sequence ID" value="CAH0563393.1"/>
    <property type="molecule type" value="Genomic_DNA"/>
</dbReference>
<dbReference type="CDD" id="cd18809">
    <property type="entry name" value="SF1_C_RecD"/>
    <property type="match status" value="1"/>
</dbReference>
<dbReference type="CDD" id="cd18037">
    <property type="entry name" value="DEXSc_Pif1_like"/>
    <property type="match status" value="1"/>
</dbReference>
<reference evidence="15" key="1">
    <citation type="submission" date="2021-12" db="EMBL/GenBank/DDBJ databases">
        <authorList>
            <person name="King R."/>
        </authorList>
    </citation>
    <scope>NUCLEOTIDE SEQUENCE</scope>
</reference>
<keyword evidence="2 13" id="KW-0227">DNA damage</keyword>
<dbReference type="InterPro" id="IPR003593">
    <property type="entry name" value="AAA+_ATPase"/>
</dbReference>
<sequence>MDGSVITCSVNIEWLDKMGTIQRKLQHKAATLRLIRNDAKGMFVEVTAAKSAPVRLELKGISVHKKFMNEGKASIKFQNINCTIYISNAPTSQLMGFLRIIFVKMTGSKAENPNTSLRTQLLSNKPNQFTEISPVTNLEVDIAKAKASKSTDTTPSPLARKRKLALKEGSRGPAAKKLYAPSPTEKELLDIEQKEVLDACSSGQNVFFTGSAGTGKSFLLRKIIGALPPDVTTATASTGVAACHIGGITLHQFAGIGGGDYGLERCKELASKPPAVTLWRRCKHLIIDEISMVDGGYFEKIEAVARHVRKNDKPFGGIQLILCGDFFQLPPVTKSAPGTKVSPRFCFQTKAWEECHLAAHELKRVHRQTDSKFIAILNSIRTGNADKTVTDVLCATANQKIEKDGILATRLCSHTKDADLINESKLAALEGAAKVYEAQDSVAGSQRTIDQQTTVPSRLELKVGAQVMLLKNINVGMGLVNGARGVVKEFKNGLPVVLLRNRREYVAQHEKWAVKTAHGGTVTRRQVPLKLAWAFSIHKSQGLTLDCVEMSLSRVFEAGQAYVALSRAQSLETLRVLDFRPGQVWANPDVLKFYRNLDQVRIMPLKSINNVKKSSKSELIKKLMKSKVFNKPLMNIS</sequence>
<dbReference type="FunFam" id="3.40.50.300:FF:000805">
    <property type="entry name" value="ATP-dependent DNA helicase PIF1"/>
    <property type="match status" value="1"/>
</dbReference>
<keyword evidence="9 13" id="KW-0234">DNA repair</keyword>
<dbReference type="HAMAP" id="MF_03176">
    <property type="entry name" value="PIF1"/>
    <property type="match status" value="1"/>
</dbReference>
<keyword evidence="11 13" id="KW-0539">Nucleus</keyword>
<keyword evidence="8 13" id="KW-0233">DNA recombination</keyword>
<evidence type="ECO:0000313" key="15">
    <source>
        <dbReference type="EMBL" id="CAH0563393.1"/>
    </source>
</evidence>
<evidence type="ECO:0000256" key="2">
    <source>
        <dbReference type="ARBA" id="ARBA00022763"/>
    </source>
</evidence>
<dbReference type="EC" id="5.6.2.3" evidence="13"/>
<dbReference type="PANTHER" id="PTHR47642">
    <property type="entry name" value="ATP-DEPENDENT DNA HELICASE"/>
    <property type="match status" value="1"/>
</dbReference>
<dbReference type="InterPro" id="IPR010285">
    <property type="entry name" value="DNA_helicase_pif1-like_DEAD"/>
</dbReference>
<protein>
    <recommendedName>
        <fullName evidence="13">ATP-dependent DNA helicase PIF1</fullName>
        <ecNumber evidence="13">5.6.2.3</ecNumber>
    </recommendedName>
    <alternativeName>
        <fullName evidence="13">DNA 5'-3' helicase PIF1</fullName>
    </alternativeName>
    <alternativeName>
        <fullName evidence="13">DNA repair and recombination helicase PIF1</fullName>
    </alternativeName>
</protein>
<keyword evidence="6 13" id="KW-0238">DNA-binding</keyword>
<keyword evidence="5 13" id="KW-0067">ATP-binding</keyword>
<dbReference type="FunFam" id="3.40.50.300:FF:003367">
    <property type="entry name" value="ATP-dependent DNA helicase PIF1"/>
    <property type="match status" value="1"/>
</dbReference>
<evidence type="ECO:0000256" key="1">
    <source>
        <dbReference type="ARBA" id="ARBA00022741"/>
    </source>
</evidence>
<dbReference type="Pfam" id="PF25344">
    <property type="entry name" value="PH_LRR1"/>
    <property type="match status" value="1"/>
</dbReference>
<keyword evidence="1 13" id="KW-0547">Nucleotide-binding</keyword>
<evidence type="ECO:0000256" key="3">
    <source>
        <dbReference type="ARBA" id="ARBA00022801"/>
    </source>
</evidence>
<dbReference type="InterPro" id="IPR048293">
    <property type="entry name" value="PIF1_RRM3_pfh1"/>
</dbReference>
<name>A0A9P0FQC2_BRAAE</name>
<dbReference type="OrthoDB" id="272985at2759"/>
<comment type="subcellular location">
    <subcellularLocation>
        <location evidence="13">Nucleus</location>
    </subcellularLocation>
    <subcellularLocation>
        <location evidence="13">Mitochondrion</location>
    </subcellularLocation>
</comment>
<dbReference type="InterPro" id="IPR057437">
    <property type="entry name" value="PIF1/LRR1_PH"/>
</dbReference>
<dbReference type="GO" id="GO:0000723">
    <property type="term" value="P:telomere maintenance"/>
    <property type="evidence" value="ECO:0007669"/>
    <property type="project" value="InterPro"/>
</dbReference>
<evidence type="ECO:0000313" key="16">
    <source>
        <dbReference type="Proteomes" id="UP001154078"/>
    </source>
</evidence>
<dbReference type="SMART" id="SM00382">
    <property type="entry name" value="AAA"/>
    <property type="match status" value="1"/>
</dbReference>
<keyword evidence="3 13" id="KW-0378">Hydrolase</keyword>
<dbReference type="GO" id="GO:0043139">
    <property type="term" value="F:5'-3' DNA helicase activity"/>
    <property type="evidence" value="ECO:0007669"/>
    <property type="project" value="UniProtKB-UniRule"/>
</dbReference>
<feature type="binding site" evidence="13">
    <location>
        <begin position="210"/>
        <end position="217"/>
    </location>
    <ligand>
        <name>ATP</name>
        <dbReference type="ChEBI" id="CHEBI:30616"/>
    </ligand>
</feature>
<evidence type="ECO:0000256" key="6">
    <source>
        <dbReference type="ARBA" id="ARBA00023125"/>
    </source>
</evidence>
<keyword evidence="16" id="KW-1185">Reference proteome</keyword>
<dbReference type="GO" id="GO:0016787">
    <property type="term" value="F:hydrolase activity"/>
    <property type="evidence" value="ECO:0007669"/>
    <property type="project" value="UniProtKB-KW"/>
</dbReference>
<evidence type="ECO:0000256" key="12">
    <source>
        <dbReference type="ARBA" id="ARBA00065873"/>
    </source>
</evidence>
<evidence type="ECO:0000256" key="5">
    <source>
        <dbReference type="ARBA" id="ARBA00022840"/>
    </source>
</evidence>
<keyword evidence="10 13" id="KW-0413">Isomerase</keyword>
<dbReference type="Pfam" id="PF05970">
    <property type="entry name" value="PIF1"/>
    <property type="match status" value="1"/>
</dbReference>
<evidence type="ECO:0000259" key="14">
    <source>
        <dbReference type="SMART" id="SM00382"/>
    </source>
</evidence>
<keyword evidence="7 13" id="KW-0496">Mitochondrion</keyword>
<comment type="cofactor">
    <cofactor evidence="13">
        <name>Mg(2+)</name>
        <dbReference type="ChEBI" id="CHEBI:18420"/>
    </cofactor>
</comment>
<comment type="subunit">
    <text evidence="12">Monomer. Interacts with telomerase.</text>
</comment>
<dbReference type="GO" id="GO:0006310">
    <property type="term" value="P:DNA recombination"/>
    <property type="evidence" value="ECO:0007669"/>
    <property type="project" value="UniProtKB-UniRule"/>
</dbReference>
<evidence type="ECO:0000256" key="7">
    <source>
        <dbReference type="ARBA" id="ARBA00023128"/>
    </source>
</evidence>
<comment type="catalytic activity">
    <reaction evidence="13">
        <text>ATP + H2O = ADP + phosphate + H(+)</text>
        <dbReference type="Rhea" id="RHEA:13065"/>
        <dbReference type="ChEBI" id="CHEBI:15377"/>
        <dbReference type="ChEBI" id="CHEBI:15378"/>
        <dbReference type="ChEBI" id="CHEBI:30616"/>
        <dbReference type="ChEBI" id="CHEBI:43474"/>
        <dbReference type="ChEBI" id="CHEBI:456216"/>
        <dbReference type="EC" id="5.6.2.3"/>
    </reaction>
</comment>
<dbReference type="InterPro" id="IPR051055">
    <property type="entry name" value="PIF1_helicase"/>
</dbReference>
<dbReference type="GO" id="GO:0005739">
    <property type="term" value="C:mitochondrion"/>
    <property type="evidence" value="ECO:0007669"/>
    <property type="project" value="UniProtKB-SubCell"/>
</dbReference>
<dbReference type="GO" id="GO:0006281">
    <property type="term" value="P:DNA repair"/>
    <property type="evidence" value="ECO:0007669"/>
    <property type="project" value="UniProtKB-UniRule"/>
</dbReference>
<dbReference type="InterPro" id="IPR027417">
    <property type="entry name" value="P-loop_NTPase"/>
</dbReference>
<organism evidence="15 16">
    <name type="scientific">Brassicogethes aeneus</name>
    <name type="common">Rape pollen beetle</name>
    <name type="synonym">Meligethes aeneus</name>
    <dbReference type="NCBI Taxonomy" id="1431903"/>
    <lineage>
        <taxon>Eukaryota</taxon>
        <taxon>Metazoa</taxon>
        <taxon>Ecdysozoa</taxon>
        <taxon>Arthropoda</taxon>
        <taxon>Hexapoda</taxon>
        <taxon>Insecta</taxon>
        <taxon>Pterygota</taxon>
        <taxon>Neoptera</taxon>
        <taxon>Endopterygota</taxon>
        <taxon>Coleoptera</taxon>
        <taxon>Polyphaga</taxon>
        <taxon>Cucujiformia</taxon>
        <taxon>Nitidulidae</taxon>
        <taxon>Meligethinae</taxon>
        <taxon>Brassicogethes</taxon>
    </lineage>
</organism>
<accession>A0A9P0FQC2</accession>